<feature type="transmembrane region" description="Helical" evidence="2">
    <location>
        <begin position="137"/>
        <end position="155"/>
    </location>
</feature>
<keyword evidence="2" id="KW-0472">Membrane</keyword>
<organism evidence="3 4">
    <name type="scientific">Schaalia hyovaginalis</name>
    <dbReference type="NCBI Taxonomy" id="29316"/>
    <lineage>
        <taxon>Bacteria</taxon>
        <taxon>Bacillati</taxon>
        <taxon>Actinomycetota</taxon>
        <taxon>Actinomycetes</taxon>
        <taxon>Actinomycetales</taxon>
        <taxon>Actinomycetaceae</taxon>
        <taxon>Schaalia</taxon>
    </lineage>
</organism>
<accession>A0A923IYX3</accession>
<keyword evidence="2" id="KW-0812">Transmembrane</keyword>
<dbReference type="EMBL" id="JACHMK010000001">
    <property type="protein sequence ID" value="MBB6335645.1"/>
    <property type="molecule type" value="Genomic_DNA"/>
</dbReference>
<gene>
    <name evidence="3" type="ORF">HD592_002210</name>
</gene>
<feature type="transmembrane region" description="Helical" evidence="2">
    <location>
        <begin position="167"/>
        <end position="188"/>
    </location>
</feature>
<dbReference type="Proteomes" id="UP000617426">
    <property type="component" value="Unassembled WGS sequence"/>
</dbReference>
<feature type="transmembrane region" description="Helical" evidence="2">
    <location>
        <begin position="93"/>
        <end position="117"/>
    </location>
</feature>
<evidence type="ECO:0000313" key="3">
    <source>
        <dbReference type="EMBL" id="MBB6335645.1"/>
    </source>
</evidence>
<dbReference type="RefSeq" id="WP_184454141.1">
    <property type="nucleotide sequence ID" value="NZ_JACHMK010000001.1"/>
</dbReference>
<comment type="caution">
    <text evidence="3">The sequence shown here is derived from an EMBL/GenBank/DDBJ whole genome shotgun (WGS) entry which is preliminary data.</text>
</comment>
<feature type="transmembrane region" description="Helical" evidence="2">
    <location>
        <begin position="194"/>
        <end position="212"/>
    </location>
</feature>
<proteinExistence type="predicted"/>
<sequence>MNIKPAPEPREVELVFEDEASADQRGERAHVPPTTPSDSAMPRFPQSPRPRFERAEGPADRGAAEGGLPPRAHDDTDDFVTVVLPQGRISTGAYAATLIGGAVLSLFAANVSGAFALPGVTTLLSAASGPLSASANIVLGLLSPFGAILMVFAAWSILARRGYRHEGFALLISMWTAWIASVAVGSFAVGTVPVMILGLAFCSAATLAASTLAKKHSARAVRGIRALGAILFAAVGALLIAAGSATLIGAIVSGVVGWIGALLGVRAWNRWWAPMIDTREQVRRAMRRAFRARMA</sequence>
<evidence type="ECO:0000256" key="2">
    <source>
        <dbReference type="SAM" id="Phobius"/>
    </source>
</evidence>
<feature type="region of interest" description="Disordered" evidence="1">
    <location>
        <begin position="1"/>
        <end position="76"/>
    </location>
</feature>
<keyword evidence="2" id="KW-1133">Transmembrane helix</keyword>
<protein>
    <submittedName>
        <fullName evidence="3">Uncharacterized protein</fullName>
    </submittedName>
</protein>
<feature type="compositionally biased region" description="Basic and acidic residues" evidence="1">
    <location>
        <begin position="50"/>
        <end position="63"/>
    </location>
</feature>
<reference evidence="3" key="1">
    <citation type="submission" date="2020-08" db="EMBL/GenBank/DDBJ databases">
        <title>Sequencing the genomes of 1000 actinobacteria strains.</title>
        <authorList>
            <person name="Klenk H.-P."/>
        </authorList>
    </citation>
    <scope>NUCLEOTIDE SEQUENCE</scope>
    <source>
        <strain evidence="3">DSM 10695</strain>
    </source>
</reference>
<name>A0A923IYX3_9ACTO</name>
<feature type="transmembrane region" description="Helical" evidence="2">
    <location>
        <begin position="247"/>
        <end position="265"/>
    </location>
</feature>
<dbReference type="AlphaFoldDB" id="A0A923IYX3"/>
<feature type="transmembrane region" description="Helical" evidence="2">
    <location>
        <begin position="224"/>
        <end position="241"/>
    </location>
</feature>
<evidence type="ECO:0000313" key="4">
    <source>
        <dbReference type="Proteomes" id="UP000617426"/>
    </source>
</evidence>
<evidence type="ECO:0000256" key="1">
    <source>
        <dbReference type="SAM" id="MobiDB-lite"/>
    </source>
</evidence>
<keyword evidence="4" id="KW-1185">Reference proteome</keyword>